<evidence type="ECO:0000256" key="3">
    <source>
        <dbReference type="ARBA" id="ARBA00022525"/>
    </source>
</evidence>
<proteinExistence type="inferred from homology"/>
<dbReference type="GO" id="GO:0009277">
    <property type="term" value="C:fungal-type cell wall"/>
    <property type="evidence" value="ECO:0007669"/>
    <property type="project" value="TreeGrafter"/>
</dbReference>
<evidence type="ECO:0000256" key="7">
    <source>
        <dbReference type="SAM" id="MobiDB-lite"/>
    </source>
</evidence>
<dbReference type="InterPro" id="IPR000420">
    <property type="entry name" value="Yeast_PIR_rpt"/>
</dbReference>
<organism evidence="10 11">
    <name type="scientific">Pichia membranifaciens</name>
    <dbReference type="NCBI Taxonomy" id="4926"/>
    <lineage>
        <taxon>Eukaryota</taxon>
        <taxon>Fungi</taxon>
        <taxon>Dikarya</taxon>
        <taxon>Ascomycota</taxon>
        <taxon>Saccharomycotina</taxon>
        <taxon>Pichiomycetes</taxon>
        <taxon>Pichiales</taxon>
        <taxon>Pichiaceae</taxon>
        <taxon>Pichia</taxon>
    </lineage>
</organism>
<evidence type="ECO:0000256" key="2">
    <source>
        <dbReference type="ARBA" id="ARBA00022512"/>
    </source>
</evidence>
<dbReference type="EMBL" id="BDGI01000073">
    <property type="protein sequence ID" value="GAV28615.1"/>
    <property type="molecule type" value="Genomic_DNA"/>
</dbReference>
<evidence type="ECO:0000256" key="8">
    <source>
        <dbReference type="SAM" id="SignalP"/>
    </source>
</evidence>
<evidence type="ECO:0000256" key="4">
    <source>
        <dbReference type="ARBA" id="ARBA00022729"/>
    </source>
</evidence>
<feature type="region of interest" description="Disordered" evidence="7">
    <location>
        <begin position="137"/>
        <end position="249"/>
    </location>
</feature>
<keyword evidence="2" id="KW-0134">Cell wall</keyword>
<keyword evidence="5" id="KW-0677">Repeat</keyword>
<dbReference type="AlphaFoldDB" id="A0A1Q2YGK8"/>
<name>A0A1Q2YGK8_9ASCO</name>
<evidence type="ECO:0000256" key="6">
    <source>
        <dbReference type="ARBA" id="ARBA00038219"/>
    </source>
</evidence>
<reference evidence="10 11" key="1">
    <citation type="submission" date="2016-08" db="EMBL/GenBank/DDBJ databases">
        <title>Whole genome shotgun sequence of Pichia membranifaciens KS47-1.</title>
        <authorList>
            <person name="Konishi M."/>
            <person name="Ishida M."/>
            <person name="Arakawa T."/>
            <person name="Kato Y."/>
            <person name="Horiuchi J."/>
        </authorList>
    </citation>
    <scope>NUCLEOTIDE SEQUENCE [LARGE SCALE GENOMIC DNA]</scope>
    <source>
        <strain evidence="10 11">KS47-1</strain>
    </source>
</reference>
<keyword evidence="11" id="KW-1185">Reference proteome</keyword>
<evidence type="ECO:0000256" key="5">
    <source>
        <dbReference type="ARBA" id="ARBA00022737"/>
    </source>
</evidence>
<dbReference type="PROSITE" id="PS50256">
    <property type="entry name" value="PIR_REPEAT_2"/>
    <property type="match status" value="3"/>
</dbReference>
<dbReference type="Pfam" id="PF22799">
    <property type="entry name" value="PIR1-like_C"/>
    <property type="match status" value="1"/>
</dbReference>
<dbReference type="Proteomes" id="UP000186136">
    <property type="component" value="Unassembled WGS sequence"/>
</dbReference>
<dbReference type="PANTHER" id="PTHR47254:SF1">
    <property type="entry name" value="CELL WALL MANNOPROTEIN CIS3-RELATED"/>
    <property type="match status" value="1"/>
</dbReference>
<dbReference type="Pfam" id="PF00399">
    <property type="entry name" value="PIR"/>
    <property type="match status" value="3"/>
</dbReference>
<dbReference type="GO" id="GO:0005199">
    <property type="term" value="F:structural constituent of cell wall"/>
    <property type="evidence" value="ECO:0007669"/>
    <property type="project" value="InterPro"/>
</dbReference>
<sequence>MKFNTLICLASVIASTKADGYFPGDNYSTFTPTDGFLDGATTQFTQRFGIAINPITSSIALSSVTTSVDGTVVVTQIGDGQIQATTATPSPVVVTQIGDGQIQASTYTPTTYEYPVVTQIGDGQIQATTLTTVTLTSASTSATEAETQYSSITSTESVTVSSEQTSSTFSTPSTSLTSSSSSSSSDSSSSPSSSTYSPSSPSSTSSSFSSSTTSSNSSTSSMSSSSSPSSSPVSSSSDDITTTSTVTPTSTVYSTVTSATLPTLDPTTVVVQKRAAEETAAVSFEKRDLPSTCSTTSSLSMTLEDSILYDSNGRIGAIVSNQQFQFDGPPPQAGSIYAAGWNIVNGKLALGKSTTFYQCLSGNFYNLYYSSIGEQCTAVEFDVIVFNDC</sequence>
<comment type="caution">
    <text evidence="10">The sequence shown here is derived from an EMBL/GenBank/DDBJ whole genome shotgun (WGS) entry which is preliminary data.</text>
</comment>
<dbReference type="InterPro" id="IPR051153">
    <property type="entry name" value="Yeast_CWMannoprotein_PIR"/>
</dbReference>
<dbReference type="PANTHER" id="PTHR47254">
    <property type="entry name" value="CELL WALL MANNOPROTEIN CIS3-RELATED"/>
    <property type="match status" value="1"/>
</dbReference>
<protein>
    <recommendedName>
        <fullName evidence="9">Cell wall mannoprotein PIR1-like C-terminal domain-containing protein</fullName>
    </recommendedName>
</protein>
<dbReference type="OrthoDB" id="5415592at2759"/>
<evidence type="ECO:0000313" key="10">
    <source>
        <dbReference type="EMBL" id="GAV28615.1"/>
    </source>
</evidence>
<keyword evidence="3" id="KW-0964">Secreted</keyword>
<keyword evidence="4 8" id="KW-0732">Signal</keyword>
<accession>A0A1Q2YGK8</accession>
<dbReference type="GO" id="GO:0031505">
    <property type="term" value="P:fungal-type cell wall organization"/>
    <property type="evidence" value="ECO:0007669"/>
    <property type="project" value="UniProtKB-ARBA"/>
</dbReference>
<feature type="domain" description="Cell wall mannoprotein PIR1-like C-terminal" evidence="9">
    <location>
        <begin position="307"/>
        <end position="379"/>
    </location>
</feature>
<gene>
    <name evidence="10" type="ORF">PMKS-002088</name>
</gene>
<evidence type="ECO:0000313" key="11">
    <source>
        <dbReference type="Proteomes" id="UP000186136"/>
    </source>
</evidence>
<comment type="similarity">
    <text evidence="6">Belongs to the PIR protein family.</text>
</comment>
<feature type="chain" id="PRO_5012907937" description="Cell wall mannoprotein PIR1-like C-terminal domain-containing protein" evidence="8">
    <location>
        <begin position="21"/>
        <end position="389"/>
    </location>
</feature>
<evidence type="ECO:0000256" key="1">
    <source>
        <dbReference type="ARBA" id="ARBA00004191"/>
    </source>
</evidence>
<dbReference type="InterPro" id="IPR054508">
    <property type="entry name" value="PIR1-like_C"/>
</dbReference>
<feature type="signal peptide" evidence="8">
    <location>
        <begin position="1"/>
        <end position="20"/>
    </location>
</feature>
<comment type="subcellular location">
    <subcellularLocation>
        <location evidence="1">Secreted</location>
        <location evidence="1">Cell wall</location>
    </subcellularLocation>
</comment>
<evidence type="ECO:0000259" key="9">
    <source>
        <dbReference type="Pfam" id="PF22799"/>
    </source>
</evidence>